<dbReference type="EMBL" id="FQUC01000016">
    <property type="protein sequence ID" value="SHG16551.1"/>
    <property type="molecule type" value="Genomic_DNA"/>
</dbReference>
<accession>A0A1M5HKX3</accession>
<dbReference type="AlphaFoldDB" id="A0A1M5HKX3"/>
<dbReference type="Proteomes" id="UP000184480">
    <property type="component" value="Unassembled WGS sequence"/>
</dbReference>
<proteinExistence type="predicted"/>
<name>A0A1M5HKX3_9BACT</name>
<reference evidence="2" key="1">
    <citation type="submission" date="2016-11" db="EMBL/GenBank/DDBJ databases">
        <authorList>
            <person name="Varghese N."/>
            <person name="Submissions S."/>
        </authorList>
    </citation>
    <scope>NUCLEOTIDE SEQUENCE [LARGE SCALE GENOMIC DNA]</scope>
    <source>
        <strain evidence="2">DSM 27370</strain>
    </source>
</reference>
<dbReference type="OrthoDB" id="1318705at2"/>
<dbReference type="RefSeq" id="WP_062185279.1">
    <property type="nucleotide sequence ID" value="NZ_BBXL01000047.1"/>
</dbReference>
<evidence type="ECO:0000313" key="1">
    <source>
        <dbReference type="EMBL" id="SHG16551.1"/>
    </source>
</evidence>
<gene>
    <name evidence="1" type="ORF">SAMN05444362_11696</name>
</gene>
<dbReference type="STRING" id="1346286.SAMN05444362_11696"/>
<evidence type="ECO:0000313" key="2">
    <source>
        <dbReference type="Proteomes" id="UP000184480"/>
    </source>
</evidence>
<evidence type="ECO:0008006" key="3">
    <source>
        <dbReference type="Google" id="ProtNLM"/>
    </source>
</evidence>
<protein>
    <recommendedName>
        <fullName evidence="3">C1q domain-containing protein</fullName>
    </recommendedName>
</protein>
<organism evidence="1 2">
    <name type="scientific">Dysgonomonas macrotermitis</name>
    <dbReference type="NCBI Taxonomy" id="1346286"/>
    <lineage>
        <taxon>Bacteria</taxon>
        <taxon>Pseudomonadati</taxon>
        <taxon>Bacteroidota</taxon>
        <taxon>Bacteroidia</taxon>
        <taxon>Bacteroidales</taxon>
        <taxon>Dysgonomonadaceae</taxon>
        <taxon>Dysgonomonas</taxon>
    </lineage>
</organism>
<keyword evidence="2" id="KW-1185">Reference proteome</keyword>
<sequence length="246" mass="26072">MRKILLSTILFIICISICAPLFAQVGINTTLPQGILHIDAQSNTSGTTNTRDDVIILENGNVGLGILSPSVKLHIVSVTQGGGFALQDGTQGANYILVSDADGNAFWKESEVSEFTVISSENSSTSSFTAASYTYDPGLRLIFPRSGTYSISIITRLTMNRAASAVALVRVYLAPLAASLSFPGAAQVIGSVIVENNIYQSYINQNIEVNATTGLTARLVYSVEGQFTAASGTLQASWSGTHIRVK</sequence>